<dbReference type="PANTHER" id="PTHR46615:SF1">
    <property type="entry name" value="ARYLSULFATASE K"/>
    <property type="match status" value="1"/>
</dbReference>
<dbReference type="GO" id="GO:0015024">
    <property type="term" value="F:glucuronate-2-sulfatase activity"/>
    <property type="evidence" value="ECO:0007669"/>
    <property type="project" value="TreeGrafter"/>
</dbReference>
<dbReference type="RefSeq" id="WP_130356046.1">
    <property type="nucleotide sequence ID" value="NZ_SGXC01000001.1"/>
</dbReference>
<dbReference type="Pfam" id="PF00884">
    <property type="entry name" value="Sulfatase"/>
    <property type="match status" value="1"/>
</dbReference>
<keyword evidence="3" id="KW-1185">Reference proteome</keyword>
<evidence type="ECO:0000259" key="1">
    <source>
        <dbReference type="Pfam" id="PF00884"/>
    </source>
</evidence>
<dbReference type="CDD" id="cd16037">
    <property type="entry name" value="sulfatase_like"/>
    <property type="match status" value="1"/>
</dbReference>
<sequence length="482" mass="53142">MKPSNLLIIMDDEHNKKVLGYNGHPMVRTPNLDRLAARSTSFEAAYSSSPICVPARAAFATGRHVHETGYWDNAIAYDGRVPSWAHALRDAGRLAVSIGKLHYTGDDIDGGFTEQIIPMHIEAGVGDLYGLIRDPLPIRHQSADLAKSIGPGESSYTRYDRDITDKTVEWLQARGRQRQDQPWVLFTSYIAPHSPLIAPPEFYAMYDPQAIPLPKRASGPLHPWIQAWNDCYRFDSHFESDEQRRIAIASYFGLCSFLDHNVGRILHALETSGLAADTRVIFLSDHGDNLGSRSLWGKSTMYEESAGIPMLASGPGFEAGRKVRTPVSHVDMYPTVMQAAGLACPAGLPGKSLLEIAAGPDDAHRTILSEYHAAGSVSAAYMLRRGHHKYIHYTGYAPELFDLEQDPEELHDLAGKPESAPLLAGFETHLRGLLDPEAVDRRAKRDQAALIVQHGGAERILKRGGSSYTPIPGEEVKLLNEQ</sequence>
<protein>
    <submittedName>
        <fullName evidence="2">Choline-sulfatase</fullName>
    </submittedName>
</protein>
<dbReference type="EMBL" id="SGXC01000001">
    <property type="protein sequence ID" value="RZS84711.1"/>
    <property type="molecule type" value="Genomic_DNA"/>
</dbReference>
<feature type="domain" description="Sulfatase N-terminal" evidence="1">
    <location>
        <begin position="5"/>
        <end position="341"/>
    </location>
</feature>
<evidence type="ECO:0000313" key="2">
    <source>
        <dbReference type="EMBL" id="RZS84711.1"/>
    </source>
</evidence>
<dbReference type="InterPro" id="IPR017850">
    <property type="entry name" value="Alkaline_phosphatase_core_sf"/>
</dbReference>
<name>A0A4Q7NI72_9BURK</name>
<comment type="caution">
    <text evidence="2">The sequence shown here is derived from an EMBL/GenBank/DDBJ whole genome shotgun (WGS) entry which is preliminary data.</text>
</comment>
<proteinExistence type="predicted"/>
<dbReference type="SUPFAM" id="SSF53649">
    <property type="entry name" value="Alkaline phosphatase-like"/>
    <property type="match status" value="1"/>
</dbReference>
<dbReference type="InterPro" id="IPR000917">
    <property type="entry name" value="Sulfatase_N"/>
</dbReference>
<dbReference type="PANTHER" id="PTHR46615">
    <property type="entry name" value="ARYLSULFATASE K"/>
    <property type="match status" value="1"/>
</dbReference>
<accession>A0A4Q7NI72</accession>
<dbReference type="AlphaFoldDB" id="A0A4Q7NI72"/>
<evidence type="ECO:0000313" key="3">
    <source>
        <dbReference type="Proteomes" id="UP000292445"/>
    </source>
</evidence>
<dbReference type="OrthoDB" id="9766107at2"/>
<dbReference type="InterPro" id="IPR051849">
    <property type="entry name" value="GAG-degrading_sulfatase"/>
</dbReference>
<dbReference type="Proteomes" id="UP000292445">
    <property type="component" value="Unassembled WGS sequence"/>
</dbReference>
<dbReference type="GO" id="GO:0004065">
    <property type="term" value="F:arylsulfatase activity"/>
    <property type="evidence" value="ECO:0007669"/>
    <property type="project" value="TreeGrafter"/>
</dbReference>
<gene>
    <name evidence="2" type="ORF">EV675_0730</name>
</gene>
<reference evidence="2 3" key="1">
    <citation type="submission" date="2019-02" db="EMBL/GenBank/DDBJ databases">
        <title>Genomic Encyclopedia of Type Strains, Phase IV (KMG-IV): sequencing the most valuable type-strain genomes for metagenomic binning, comparative biology and taxonomic classification.</title>
        <authorList>
            <person name="Goeker M."/>
        </authorList>
    </citation>
    <scope>NUCLEOTIDE SEQUENCE [LARGE SCALE GENOMIC DNA]</scope>
    <source>
        <strain evidence="2 3">K24</strain>
    </source>
</reference>
<dbReference type="Gene3D" id="3.40.720.10">
    <property type="entry name" value="Alkaline Phosphatase, subunit A"/>
    <property type="match status" value="1"/>
</dbReference>
<organism evidence="2 3">
    <name type="scientific">Pigmentiphaga kullae</name>
    <dbReference type="NCBI Taxonomy" id="151784"/>
    <lineage>
        <taxon>Bacteria</taxon>
        <taxon>Pseudomonadati</taxon>
        <taxon>Pseudomonadota</taxon>
        <taxon>Betaproteobacteria</taxon>
        <taxon>Burkholderiales</taxon>
        <taxon>Alcaligenaceae</taxon>
        <taxon>Pigmentiphaga</taxon>
    </lineage>
</organism>